<feature type="active site" description="Proton acceptor" evidence="3">
    <location>
        <position position="196"/>
    </location>
</feature>
<accession>I2F4M8</accession>
<dbReference type="AlphaFoldDB" id="I2F4M8"/>
<dbReference type="GO" id="GO:0000271">
    <property type="term" value="P:polysaccharide biosynthetic process"/>
    <property type="evidence" value="ECO:0007669"/>
    <property type="project" value="TreeGrafter"/>
</dbReference>
<reference evidence="6 7" key="1">
    <citation type="journal article" date="2012" name="Genome Biol. Evol.">
        <title>Genome Sequence of the Mesophilic Thermotogales Bacterium Mesotoga prima MesG1.Ag.4.2 Reveals the Largest Thermotogales Genome To Date.</title>
        <authorList>
            <person name="Zhaxybayeva O."/>
            <person name="Swithers K.S."/>
            <person name="Foght J."/>
            <person name="Green A.G."/>
            <person name="Bruce D."/>
            <person name="Detter C."/>
            <person name="Han S."/>
            <person name="Teshima H."/>
            <person name="Han J."/>
            <person name="Woyke T."/>
            <person name="Pitluck S."/>
            <person name="Nolan M."/>
            <person name="Ivanova N."/>
            <person name="Pati A."/>
            <person name="Land M.L."/>
            <person name="Dlutek M."/>
            <person name="Doolittle W.F."/>
            <person name="Noll K.M."/>
            <person name="Nesbo C.L."/>
        </authorList>
    </citation>
    <scope>NUCLEOTIDE SEQUENCE [LARGE SCALE GENOMIC DNA]</scope>
    <source>
        <strain evidence="7">mesG1.Ag.4.2</strain>
    </source>
</reference>
<keyword evidence="1 4" id="KW-0663">Pyridoxal phosphate</keyword>
<dbReference type="GO" id="GO:0030170">
    <property type="term" value="F:pyridoxal phosphate binding"/>
    <property type="evidence" value="ECO:0007669"/>
    <property type="project" value="TreeGrafter"/>
</dbReference>
<evidence type="ECO:0000256" key="2">
    <source>
        <dbReference type="ARBA" id="ARBA00037999"/>
    </source>
</evidence>
<dbReference type="Proteomes" id="UP000002881">
    <property type="component" value="Chromosome"/>
</dbReference>
<dbReference type="PANTHER" id="PTHR30244">
    <property type="entry name" value="TRANSAMINASE"/>
    <property type="match status" value="1"/>
</dbReference>
<dbReference type="HOGENOM" id="CLU_033332_6_0_0"/>
<protein>
    <submittedName>
        <fullName evidence="6">Putative PLP-dependent enzyme possibly involved in cell wall biogenesis</fullName>
    </submittedName>
</protein>
<evidence type="ECO:0000313" key="6">
    <source>
        <dbReference type="EMBL" id="AFK06881.1"/>
    </source>
</evidence>
<comment type="similarity">
    <text evidence="2 5">Belongs to the DegT/DnrJ/EryC1 family.</text>
</comment>
<evidence type="ECO:0000313" key="7">
    <source>
        <dbReference type="Proteomes" id="UP000002881"/>
    </source>
</evidence>
<gene>
    <name evidence="6" type="ORF">Theba_1183</name>
</gene>
<dbReference type="EMBL" id="CP003532">
    <property type="protein sequence ID" value="AFK06881.1"/>
    <property type="molecule type" value="Genomic_DNA"/>
</dbReference>
<dbReference type="PIRSF" id="PIRSF000390">
    <property type="entry name" value="PLP_StrS"/>
    <property type="match status" value="1"/>
</dbReference>
<dbReference type="InterPro" id="IPR015422">
    <property type="entry name" value="PyrdxlP-dep_Trfase_small"/>
</dbReference>
<evidence type="ECO:0000256" key="3">
    <source>
        <dbReference type="PIRSR" id="PIRSR000390-1"/>
    </source>
</evidence>
<dbReference type="Gene3D" id="3.40.640.10">
    <property type="entry name" value="Type I PLP-dependent aspartate aminotransferase-like (Major domain)"/>
    <property type="match status" value="1"/>
</dbReference>
<dbReference type="Pfam" id="PF01041">
    <property type="entry name" value="DegT_DnrJ_EryC1"/>
    <property type="match status" value="2"/>
</dbReference>
<evidence type="ECO:0000256" key="1">
    <source>
        <dbReference type="ARBA" id="ARBA00022898"/>
    </source>
</evidence>
<keyword evidence="7" id="KW-1185">Reference proteome</keyword>
<dbReference type="SUPFAM" id="SSF53383">
    <property type="entry name" value="PLP-dependent transferases"/>
    <property type="match status" value="2"/>
</dbReference>
<dbReference type="Gene3D" id="3.90.1150.10">
    <property type="entry name" value="Aspartate Aminotransferase, domain 1"/>
    <property type="match status" value="1"/>
</dbReference>
<dbReference type="InterPro" id="IPR015421">
    <property type="entry name" value="PyrdxlP-dep_Trfase_major"/>
</dbReference>
<evidence type="ECO:0000256" key="4">
    <source>
        <dbReference type="PIRSR" id="PIRSR000390-2"/>
    </source>
</evidence>
<dbReference type="CDD" id="cd00616">
    <property type="entry name" value="AHBA_syn"/>
    <property type="match status" value="1"/>
</dbReference>
<dbReference type="eggNOG" id="COG0399">
    <property type="taxonomic scope" value="Bacteria"/>
</dbReference>
<name>I2F4M8_9BACT</name>
<dbReference type="STRING" id="660470.Theba_1183"/>
<sequence>MHIPLFDLTRQYSDLREEILGKIDEALLGGRVILGEAVRELEQSVADLIGVKHAIGVANGSDALLIAVAALGIGPGDYVITTPYTFFATVSSITRNGATPLFADIDPITYNIDLDKVEELLQIHPERERIKAIIPVHLFGQSMELGRLENIREIYGVKIIEDCAQSIGASWSYPDGSTVMTGSIGDLSTFSFFPTKNLGAYGDGGMITTDDDELAAFCRSFRVHGSPVKYIHDMIGINSRLDELQAIVLNTKLKHLQEYERRRIEIAMKYQAEMTKNGLNVVGCGLWVVGKDQSLSHNAQPTTYNDVVIHYPSVPYSVNGEPRTANDYCFSHVFHQYVVRFEGFSREQRDSLRDYLAEQGIGTSIYYPMGLHQQKCFAYLGVPTGALPETERACEETLALPIFPEMTDEEIKYVVDKIAEFVTNER</sequence>
<dbReference type="GO" id="GO:0008483">
    <property type="term" value="F:transaminase activity"/>
    <property type="evidence" value="ECO:0007669"/>
    <property type="project" value="TreeGrafter"/>
</dbReference>
<dbReference type="GeneID" id="87106998"/>
<organism evidence="6 7">
    <name type="scientific">Mesotoga prima MesG1.Ag.4.2</name>
    <dbReference type="NCBI Taxonomy" id="660470"/>
    <lineage>
        <taxon>Bacteria</taxon>
        <taxon>Thermotogati</taxon>
        <taxon>Thermotogota</taxon>
        <taxon>Thermotogae</taxon>
        <taxon>Kosmotogales</taxon>
        <taxon>Kosmotogaceae</taxon>
        <taxon>Mesotoga</taxon>
    </lineage>
</organism>
<dbReference type="KEGG" id="mpg:Theba_1183"/>
<evidence type="ECO:0000256" key="5">
    <source>
        <dbReference type="RuleBase" id="RU004508"/>
    </source>
</evidence>
<dbReference type="InterPro" id="IPR015424">
    <property type="entry name" value="PyrdxlP-dep_Trfase"/>
</dbReference>
<dbReference type="RefSeq" id="WP_014730870.1">
    <property type="nucleotide sequence ID" value="NC_017934.1"/>
</dbReference>
<proteinExistence type="inferred from homology"/>
<feature type="modified residue" description="N6-(pyridoxal phosphate)lysine" evidence="4">
    <location>
        <position position="196"/>
    </location>
</feature>
<dbReference type="PANTHER" id="PTHR30244:SF36">
    <property type="entry name" value="3-OXO-GLUCOSE-6-PHOSPHATE:GLUTAMATE AMINOTRANSFERASE"/>
    <property type="match status" value="1"/>
</dbReference>
<dbReference type="InterPro" id="IPR000653">
    <property type="entry name" value="DegT/StrS_aminotransferase"/>
</dbReference>